<proteinExistence type="predicted"/>
<keyword evidence="2" id="KW-1185">Reference proteome</keyword>
<dbReference type="AlphaFoldDB" id="A0A5C3QEV8"/>
<protein>
    <submittedName>
        <fullName evidence="1">Uncharacterized protein</fullName>
    </submittedName>
</protein>
<evidence type="ECO:0000313" key="1">
    <source>
        <dbReference type="EMBL" id="TFL00067.1"/>
    </source>
</evidence>
<dbReference type="EMBL" id="ML178830">
    <property type="protein sequence ID" value="TFL00067.1"/>
    <property type="molecule type" value="Genomic_DNA"/>
</dbReference>
<reference evidence="1 2" key="1">
    <citation type="journal article" date="2019" name="Nat. Ecol. Evol.">
        <title>Megaphylogeny resolves global patterns of mushroom evolution.</title>
        <authorList>
            <person name="Varga T."/>
            <person name="Krizsan K."/>
            <person name="Foldi C."/>
            <person name="Dima B."/>
            <person name="Sanchez-Garcia M."/>
            <person name="Sanchez-Ramirez S."/>
            <person name="Szollosi G.J."/>
            <person name="Szarkandi J.G."/>
            <person name="Papp V."/>
            <person name="Albert L."/>
            <person name="Andreopoulos W."/>
            <person name="Angelini C."/>
            <person name="Antonin V."/>
            <person name="Barry K.W."/>
            <person name="Bougher N.L."/>
            <person name="Buchanan P."/>
            <person name="Buyck B."/>
            <person name="Bense V."/>
            <person name="Catcheside P."/>
            <person name="Chovatia M."/>
            <person name="Cooper J."/>
            <person name="Damon W."/>
            <person name="Desjardin D."/>
            <person name="Finy P."/>
            <person name="Geml J."/>
            <person name="Haridas S."/>
            <person name="Hughes K."/>
            <person name="Justo A."/>
            <person name="Karasinski D."/>
            <person name="Kautmanova I."/>
            <person name="Kiss B."/>
            <person name="Kocsube S."/>
            <person name="Kotiranta H."/>
            <person name="LaButti K.M."/>
            <person name="Lechner B.E."/>
            <person name="Liimatainen K."/>
            <person name="Lipzen A."/>
            <person name="Lukacs Z."/>
            <person name="Mihaltcheva S."/>
            <person name="Morgado L.N."/>
            <person name="Niskanen T."/>
            <person name="Noordeloos M.E."/>
            <person name="Ohm R.A."/>
            <person name="Ortiz-Santana B."/>
            <person name="Ovrebo C."/>
            <person name="Racz N."/>
            <person name="Riley R."/>
            <person name="Savchenko A."/>
            <person name="Shiryaev A."/>
            <person name="Soop K."/>
            <person name="Spirin V."/>
            <person name="Szebenyi C."/>
            <person name="Tomsovsky M."/>
            <person name="Tulloss R.E."/>
            <person name="Uehling J."/>
            <person name="Grigoriev I.V."/>
            <person name="Vagvolgyi C."/>
            <person name="Papp T."/>
            <person name="Martin F.M."/>
            <person name="Miettinen O."/>
            <person name="Hibbett D.S."/>
            <person name="Nagy L.G."/>
        </authorList>
    </citation>
    <scope>NUCLEOTIDE SEQUENCE [LARGE SCALE GENOMIC DNA]</scope>
    <source>
        <strain evidence="1 2">CBS 309.79</strain>
    </source>
</reference>
<sequence length="159" mass="18094">MTDFRSPSGQIDVLFASKSLFCPSLSSKKLCCFSGWVLLSSGDSSRGTSRLQMRRHPKALWWHSTLARIPTVDARKEWCIKEERLGFIFPQWPLEETIAIKVTQELFSHYLAVIPFACFVHRVRKLWAPWSGSVLAVDSDNEEAVEGTEDDEDVLMEDG</sequence>
<accession>A0A5C3QEV8</accession>
<dbReference type="Proteomes" id="UP000305067">
    <property type="component" value="Unassembled WGS sequence"/>
</dbReference>
<gene>
    <name evidence="1" type="ORF">BDV98DRAFT_622471</name>
</gene>
<name>A0A5C3QEV8_9AGAR</name>
<evidence type="ECO:0000313" key="2">
    <source>
        <dbReference type="Proteomes" id="UP000305067"/>
    </source>
</evidence>
<organism evidence="1 2">
    <name type="scientific">Pterulicium gracile</name>
    <dbReference type="NCBI Taxonomy" id="1884261"/>
    <lineage>
        <taxon>Eukaryota</taxon>
        <taxon>Fungi</taxon>
        <taxon>Dikarya</taxon>
        <taxon>Basidiomycota</taxon>
        <taxon>Agaricomycotina</taxon>
        <taxon>Agaricomycetes</taxon>
        <taxon>Agaricomycetidae</taxon>
        <taxon>Agaricales</taxon>
        <taxon>Pleurotineae</taxon>
        <taxon>Pterulaceae</taxon>
        <taxon>Pterulicium</taxon>
    </lineage>
</organism>